<dbReference type="Proteomes" id="UP000028990">
    <property type="component" value="Unassembled WGS sequence"/>
</dbReference>
<dbReference type="InterPro" id="IPR041898">
    <property type="entry name" value="MAGE_WH1"/>
</dbReference>
<dbReference type="InterPro" id="IPR037445">
    <property type="entry name" value="MAGE"/>
</dbReference>
<dbReference type="FunFam" id="1.10.10.1210:FF:000001">
    <property type="entry name" value="melanoma-associated antigen D1"/>
    <property type="match status" value="1"/>
</dbReference>
<name>A0A091E3F1_FUKDA</name>
<dbReference type="Gene3D" id="1.10.10.1200">
    <property type="entry name" value="MAGE homology domain, winged helix WH1 motif"/>
    <property type="match status" value="1"/>
</dbReference>
<dbReference type="GO" id="GO:0005634">
    <property type="term" value="C:nucleus"/>
    <property type="evidence" value="ECO:0007669"/>
    <property type="project" value="TreeGrafter"/>
</dbReference>
<dbReference type="PANTHER" id="PTHR11736">
    <property type="entry name" value="MELANOMA-ASSOCIATED ANTIGEN MAGE ANTIGEN"/>
    <property type="match status" value="1"/>
</dbReference>
<accession>A0A091E3F1</accession>
<organism evidence="2 3">
    <name type="scientific">Fukomys damarensis</name>
    <name type="common">Damaraland mole rat</name>
    <name type="synonym">Cryptomys damarensis</name>
    <dbReference type="NCBI Taxonomy" id="885580"/>
    <lineage>
        <taxon>Eukaryota</taxon>
        <taxon>Metazoa</taxon>
        <taxon>Chordata</taxon>
        <taxon>Craniata</taxon>
        <taxon>Vertebrata</taxon>
        <taxon>Euteleostomi</taxon>
        <taxon>Mammalia</taxon>
        <taxon>Eutheria</taxon>
        <taxon>Euarchontoglires</taxon>
        <taxon>Glires</taxon>
        <taxon>Rodentia</taxon>
        <taxon>Hystricomorpha</taxon>
        <taxon>Bathyergidae</taxon>
        <taxon>Fukomys</taxon>
    </lineage>
</organism>
<evidence type="ECO:0000313" key="3">
    <source>
        <dbReference type="Proteomes" id="UP000028990"/>
    </source>
</evidence>
<dbReference type="Gene3D" id="1.10.10.1210">
    <property type="entry name" value="MAGE homology domain, winged helix WH2 motif"/>
    <property type="match status" value="1"/>
</dbReference>
<proteinExistence type="predicted"/>
<reference evidence="2 3" key="1">
    <citation type="submission" date="2013-11" db="EMBL/GenBank/DDBJ databases">
        <title>The Damaraland mole rat (Fukomys damarensis) genome and evolution of African mole rats.</title>
        <authorList>
            <person name="Gladyshev V.N."/>
            <person name="Fang X."/>
        </authorList>
    </citation>
    <scope>NUCLEOTIDE SEQUENCE [LARGE SCALE GENOMIC DNA]</scope>
    <source>
        <tissue evidence="2">Liver</tissue>
    </source>
</reference>
<dbReference type="Pfam" id="PF01454">
    <property type="entry name" value="MAGE"/>
    <property type="match status" value="1"/>
</dbReference>
<dbReference type="EMBL" id="KN121104">
    <property type="protein sequence ID" value="KFO37090.1"/>
    <property type="molecule type" value="Genomic_DNA"/>
</dbReference>
<protein>
    <submittedName>
        <fullName evidence="2">Melanoma-associated antigen 10</fullName>
    </submittedName>
</protein>
<dbReference type="PANTHER" id="PTHR11736:SF153">
    <property type="entry name" value="MELANOMA-ASSOCIATED ANTIGEN 10"/>
    <property type="match status" value="1"/>
</dbReference>
<evidence type="ECO:0000259" key="1">
    <source>
        <dbReference type="PROSITE" id="PS50838"/>
    </source>
</evidence>
<feature type="domain" description="MAGE" evidence="1">
    <location>
        <begin position="1"/>
        <end position="179"/>
    </location>
</feature>
<gene>
    <name evidence="2" type="ORF">H920_01497</name>
</gene>
<keyword evidence="3" id="KW-1185">Reference proteome</keyword>
<dbReference type="InterPro" id="IPR041899">
    <property type="entry name" value="MAGE_WH2"/>
</dbReference>
<dbReference type="eggNOG" id="KOG4562">
    <property type="taxonomic scope" value="Eukaryota"/>
</dbReference>
<evidence type="ECO:0000313" key="2">
    <source>
        <dbReference type="EMBL" id="KFO37090.1"/>
    </source>
</evidence>
<dbReference type="SMART" id="SM01373">
    <property type="entry name" value="MAGE"/>
    <property type="match status" value="1"/>
</dbReference>
<dbReference type="InterPro" id="IPR002190">
    <property type="entry name" value="MHD_dom"/>
</dbReference>
<dbReference type="PROSITE" id="PS50838">
    <property type="entry name" value="MAGE"/>
    <property type="match status" value="1"/>
</dbReference>
<sequence length="210" mass="24722">MKEMLHLVPHDYHNDFYLNFWKLRESVHLGFGIDIRKVDRSGNTYELVPILGLTFSGILGGDDERITIKIDILIFVLSLIFIEGNRISVEVLTQKVRRWDMLAQAEHIYFEEAWKFITEDLVREQYLMYHQVPNSDPPRYEFLWGPRAHAETSKMKLLAHIAHLNETDPRAYPELYEEALESQLGIASGFLRNRGYCTYVSLIFHPPQRR</sequence>
<dbReference type="AlphaFoldDB" id="A0A091E3F1"/>
<dbReference type="GO" id="GO:0000122">
    <property type="term" value="P:negative regulation of transcription by RNA polymerase II"/>
    <property type="evidence" value="ECO:0007669"/>
    <property type="project" value="TreeGrafter"/>
</dbReference>